<gene>
    <name evidence="1" type="ORF">LOY88_003751</name>
</gene>
<dbReference type="EMBL" id="JALBCA010000051">
    <property type="protein sequence ID" value="KAI2386149.1"/>
    <property type="molecule type" value="Genomic_DNA"/>
</dbReference>
<proteinExistence type="predicted"/>
<comment type="caution">
    <text evidence="1">The sequence shown here is derived from an EMBL/GenBank/DDBJ whole genome shotgun (WGS) entry which is preliminary data.</text>
</comment>
<reference evidence="1" key="1">
    <citation type="journal article" date="2022" name="bioRxiv">
        <title>Population genetic analysis of Ophidiomyces ophidiicola, the causative agent of snake fungal disease, indicates recent introductions to the USA.</title>
        <authorList>
            <person name="Ladner J.T."/>
            <person name="Palmer J.M."/>
            <person name="Ettinger C.L."/>
            <person name="Stajich J.E."/>
            <person name="Farrell T.M."/>
            <person name="Glorioso B.M."/>
            <person name="Lawson B."/>
            <person name="Price S.J."/>
            <person name="Stengle A.G."/>
            <person name="Grear D.A."/>
            <person name="Lorch J.M."/>
        </authorList>
    </citation>
    <scope>NUCLEOTIDE SEQUENCE</scope>
    <source>
        <strain evidence="1">NWHC 24266-5</strain>
    </source>
</reference>
<protein>
    <submittedName>
        <fullName evidence="1">Uncharacterized protein</fullName>
    </submittedName>
</protein>
<sequence>MRLLAGLLCCAPAVAALKCAADYSPCFAAGTDRNAVPPSVGPDMAGLYTDLVASVEGHSLERRDDSDKGSLCCRSSMKCLLLRNRKLSFCWDRFTTNYYLLDGSYGSITTGIYNAPSRDTVDLIRGNFTRADGATGDIYAAAPQDRPNLSSLRLPKPFTAKGEGTAIPGSELGAPPGAITASASGASPTTPGAERTVTATVTNPAASASKTGGAVALVNPSAALTLLMGSLLAVLAV</sequence>
<organism evidence="1">
    <name type="scientific">Ophidiomyces ophidiicola</name>
    <dbReference type="NCBI Taxonomy" id="1387563"/>
    <lineage>
        <taxon>Eukaryota</taxon>
        <taxon>Fungi</taxon>
        <taxon>Dikarya</taxon>
        <taxon>Ascomycota</taxon>
        <taxon>Pezizomycotina</taxon>
        <taxon>Eurotiomycetes</taxon>
        <taxon>Eurotiomycetidae</taxon>
        <taxon>Onygenales</taxon>
        <taxon>Onygenaceae</taxon>
        <taxon>Ophidiomyces</taxon>
    </lineage>
</organism>
<evidence type="ECO:0000313" key="1">
    <source>
        <dbReference type="EMBL" id="KAI2386149.1"/>
    </source>
</evidence>
<accession>A0ACB8UXN3</accession>
<name>A0ACB8UXN3_9EURO</name>